<organism evidence="5 6">
    <name type="scientific">Isoptericola chiayiensis</name>
    <dbReference type="NCBI Taxonomy" id="579446"/>
    <lineage>
        <taxon>Bacteria</taxon>
        <taxon>Bacillati</taxon>
        <taxon>Actinomycetota</taxon>
        <taxon>Actinomycetes</taxon>
        <taxon>Micrococcales</taxon>
        <taxon>Promicromonosporaceae</taxon>
        <taxon>Isoptericola</taxon>
    </lineage>
</organism>
<evidence type="ECO:0000256" key="3">
    <source>
        <dbReference type="ARBA" id="ARBA00022679"/>
    </source>
</evidence>
<dbReference type="Pfam" id="PF08241">
    <property type="entry name" value="Methyltransf_11"/>
    <property type="match status" value="1"/>
</dbReference>
<comment type="similarity">
    <text evidence="1">Belongs to the methyltransferase superfamily.</text>
</comment>
<keyword evidence="2 5" id="KW-0489">Methyltransferase</keyword>
<evidence type="ECO:0000256" key="2">
    <source>
        <dbReference type="ARBA" id="ARBA00022603"/>
    </source>
</evidence>
<dbReference type="GO" id="GO:0008168">
    <property type="term" value="F:methyltransferase activity"/>
    <property type="evidence" value="ECO:0007669"/>
    <property type="project" value="UniProtKB-KW"/>
</dbReference>
<evidence type="ECO:0000313" key="5">
    <source>
        <dbReference type="EMBL" id="GAA4735096.1"/>
    </source>
</evidence>
<gene>
    <name evidence="5" type="ORF">GCM10023216_29900</name>
</gene>
<evidence type="ECO:0000256" key="1">
    <source>
        <dbReference type="ARBA" id="ARBA00008361"/>
    </source>
</evidence>
<dbReference type="SUPFAM" id="SSF53335">
    <property type="entry name" value="S-adenosyl-L-methionine-dependent methyltransferases"/>
    <property type="match status" value="1"/>
</dbReference>
<dbReference type="Gene3D" id="3.40.50.150">
    <property type="entry name" value="Vaccinia Virus protein VP39"/>
    <property type="match status" value="1"/>
</dbReference>
<dbReference type="CDD" id="cd02440">
    <property type="entry name" value="AdoMet_MTases"/>
    <property type="match status" value="1"/>
</dbReference>
<protein>
    <submittedName>
        <fullName evidence="5">Class I SAM-dependent methyltransferase</fullName>
    </submittedName>
</protein>
<reference evidence="6" key="1">
    <citation type="journal article" date="2019" name="Int. J. Syst. Evol. Microbiol.">
        <title>The Global Catalogue of Microorganisms (GCM) 10K type strain sequencing project: providing services to taxonomists for standard genome sequencing and annotation.</title>
        <authorList>
            <consortium name="The Broad Institute Genomics Platform"/>
            <consortium name="The Broad Institute Genome Sequencing Center for Infectious Disease"/>
            <person name="Wu L."/>
            <person name="Ma J."/>
        </authorList>
    </citation>
    <scope>NUCLEOTIDE SEQUENCE [LARGE SCALE GENOMIC DNA]</scope>
    <source>
        <strain evidence="6">JCM 18063</strain>
    </source>
</reference>
<dbReference type="RefSeq" id="WP_172153045.1">
    <property type="nucleotide sequence ID" value="NZ_BAABID010000017.1"/>
</dbReference>
<comment type="caution">
    <text evidence="5">The sequence shown here is derived from an EMBL/GenBank/DDBJ whole genome shotgun (WGS) entry which is preliminary data.</text>
</comment>
<dbReference type="InterPro" id="IPR013216">
    <property type="entry name" value="Methyltransf_11"/>
</dbReference>
<proteinExistence type="inferred from homology"/>
<accession>A0ABP8YQQ5</accession>
<dbReference type="Proteomes" id="UP001500956">
    <property type="component" value="Unassembled WGS sequence"/>
</dbReference>
<dbReference type="GO" id="GO:0032259">
    <property type="term" value="P:methylation"/>
    <property type="evidence" value="ECO:0007669"/>
    <property type="project" value="UniProtKB-KW"/>
</dbReference>
<sequence length="254" mass="27831">MPPTPDPTSHADRAASFSTGADVYARVRPGYPDDAVDWLLPRDSARVLDLAAGTGLLTRSLVRRELEVVAVDASAPMLDRLRAALPSVDARLGTAEEIPLPDASVDAVVVAQAWHWFDTARAAAEIARVLRPGGRACVLWNDRDERVEWVARLGEIMHRGDPLAPDGSHSVHAPALGPAFDASDRSTFPWHQRLATRDLRNLVASRSYALTLPDAERAELLQRVDDLTTTHPDLSGTEQVVLPYVTTAYRARRR</sequence>
<name>A0ABP8YQQ5_9MICO</name>
<dbReference type="InterPro" id="IPR029063">
    <property type="entry name" value="SAM-dependent_MTases_sf"/>
</dbReference>
<evidence type="ECO:0000259" key="4">
    <source>
        <dbReference type="Pfam" id="PF08241"/>
    </source>
</evidence>
<dbReference type="EMBL" id="BAABID010000017">
    <property type="protein sequence ID" value="GAA4735096.1"/>
    <property type="molecule type" value="Genomic_DNA"/>
</dbReference>
<keyword evidence="3" id="KW-0808">Transferase</keyword>
<keyword evidence="6" id="KW-1185">Reference proteome</keyword>
<evidence type="ECO:0000313" key="6">
    <source>
        <dbReference type="Proteomes" id="UP001500956"/>
    </source>
</evidence>
<dbReference type="PANTHER" id="PTHR44942:SF4">
    <property type="entry name" value="METHYLTRANSFERASE TYPE 11 DOMAIN-CONTAINING PROTEIN"/>
    <property type="match status" value="1"/>
</dbReference>
<dbReference type="InterPro" id="IPR051052">
    <property type="entry name" value="Diverse_substrate_MTase"/>
</dbReference>
<feature type="domain" description="Methyltransferase type 11" evidence="4">
    <location>
        <begin position="48"/>
        <end position="137"/>
    </location>
</feature>
<dbReference type="PANTHER" id="PTHR44942">
    <property type="entry name" value="METHYLTRANSF_11 DOMAIN-CONTAINING PROTEIN"/>
    <property type="match status" value="1"/>
</dbReference>